<gene>
    <name evidence="2" type="ORF">ACFFIC_02930</name>
</gene>
<feature type="region of interest" description="Disordered" evidence="1">
    <location>
        <begin position="62"/>
        <end position="89"/>
    </location>
</feature>
<accession>A0ABV6ILK6</accession>
<proteinExistence type="predicted"/>
<comment type="caution">
    <text evidence="2">The sequence shown here is derived from an EMBL/GenBank/DDBJ whole genome shotgun (WGS) entry which is preliminary data.</text>
</comment>
<evidence type="ECO:0000256" key="1">
    <source>
        <dbReference type="SAM" id="MobiDB-lite"/>
    </source>
</evidence>
<dbReference type="Proteomes" id="UP001589789">
    <property type="component" value="Unassembled WGS sequence"/>
</dbReference>
<organism evidence="2 3">
    <name type="scientific">Muricoccus vinaceus</name>
    <dbReference type="NCBI Taxonomy" id="424704"/>
    <lineage>
        <taxon>Bacteria</taxon>
        <taxon>Pseudomonadati</taxon>
        <taxon>Pseudomonadota</taxon>
        <taxon>Alphaproteobacteria</taxon>
        <taxon>Acetobacterales</taxon>
        <taxon>Roseomonadaceae</taxon>
        <taxon>Muricoccus</taxon>
    </lineage>
</organism>
<sequence>MTLRPKPPRPGSGSADPFDLWLQRSFHQAYDPVLEESVPEDLLRLCSDSRTEWVAMKDRWLKAAPGEGEGEGDAGGGGGAEGEARPHGA</sequence>
<dbReference type="EMBL" id="JBHLVZ010000002">
    <property type="protein sequence ID" value="MFC0384501.1"/>
    <property type="molecule type" value="Genomic_DNA"/>
</dbReference>
<evidence type="ECO:0000313" key="3">
    <source>
        <dbReference type="Proteomes" id="UP001589789"/>
    </source>
</evidence>
<dbReference type="RefSeq" id="WP_377048560.1">
    <property type="nucleotide sequence ID" value="NZ_JBHLVZ010000002.1"/>
</dbReference>
<reference evidence="2 3" key="1">
    <citation type="submission" date="2024-09" db="EMBL/GenBank/DDBJ databases">
        <authorList>
            <person name="Sun Q."/>
            <person name="Mori K."/>
        </authorList>
    </citation>
    <scope>NUCLEOTIDE SEQUENCE [LARGE SCALE GENOMIC DNA]</scope>
    <source>
        <strain evidence="2 3">CCM 7468</strain>
    </source>
</reference>
<keyword evidence="3" id="KW-1185">Reference proteome</keyword>
<protein>
    <submittedName>
        <fullName evidence="2">Uncharacterized protein</fullName>
    </submittedName>
</protein>
<name>A0ABV6ILK6_9PROT</name>
<evidence type="ECO:0000313" key="2">
    <source>
        <dbReference type="EMBL" id="MFC0384501.1"/>
    </source>
</evidence>